<keyword evidence="8 11" id="KW-1015">Disulfide bond</keyword>
<dbReference type="NCBIfam" id="TIGR01126">
    <property type="entry name" value="pdi_dom"/>
    <property type="match status" value="2"/>
</dbReference>
<keyword evidence="7" id="KW-0256">Endoplasmic reticulum</keyword>
<dbReference type="Proteomes" id="UP000295192">
    <property type="component" value="Unassembled WGS sequence"/>
</dbReference>
<evidence type="ECO:0000259" key="14">
    <source>
        <dbReference type="PROSITE" id="PS51352"/>
    </source>
</evidence>
<evidence type="ECO:0000256" key="6">
    <source>
        <dbReference type="ARBA" id="ARBA00022737"/>
    </source>
</evidence>
<dbReference type="FunFam" id="3.40.30.10:FF:000045">
    <property type="entry name" value="Disulfide-isomerase A3"/>
    <property type="match status" value="1"/>
</dbReference>
<sequence>MWRLLGAVLACSFIAIVAGAEQDVLELGDDNFASTLKQHETTLVMFYAPWCGHCKRLKPEYAKAAEIIKDDDPPIKLAKVDCTEAGKETCSKYSVSGYPTLKIFRQDEVSQDYNGPREANGIAKYMRAQVGPASKQVRSIEELAKFLDTKDTTIFGYFKDIDSKLAKTFLKFADKNREKYRFGHSEDEEVLKQQGETDKIVLIRAPHLANKFESSTIKFEGNSESDLITFVKENYHGLVGHRTQDTARDFQNPLITAYYAVDYQKNPKGTNYWRNRVLKVAKEFVGQINFAISSKDDFQHELNEYGYDFVGDKPVILARDAKNLKYALKEEFSVENLQDFVEKLLANELEPYIKSEPVPESNDAPVKVAVAKNFDEVVINNGKDTLVEFYAPWCGHCKKLTPIYEELAEKLQNEDVAIVKMDATANDVPPEFNVRGFPTLFWLPKDSKNKPVSYNGGRELDDFIKYIAKEATTELKSYDRSGKPKKTEL</sequence>
<dbReference type="PROSITE" id="PS51352">
    <property type="entry name" value="THIOREDOXIN_2"/>
    <property type="match status" value="2"/>
</dbReference>
<dbReference type="InterPro" id="IPR036249">
    <property type="entry name" value="Thioredoxin-like_sf"/>
</dbReference>
<keyword evidence="16" id="KW-1185">Reference proteome</keyword>
<accession>A0A484BES5</accession>
<dbReference type="Gene3D" id="3.40.30.10">
    <property type="entry name" value="Glutaredoxin"/>
    <property type="match status" value="4"/>
</dbReference>
<dbReference type="PANTHER" id="PTHR18929">
    <property type="entry name" value="PROTEIN DISULFIDE ISOMERASE"/>
    <property type="match status" value="1"/>
</dbReference>
<dbReference type="GO" id="GO:0006457">
    <property type="term" value="P:protein folding"/>
    <property type="evidence" value="ECO:0007669"/>
    <property type="project" value="TreeGrafter"/>
</dbReference>
<dbReference type="SUPFAM" id="SSF52833">
    <property type="entry name" value="Thioredoxin-like"/>
    <property type="match status" value="3"/>
</dbReference>
<feature type="disulfide bond" description="Redox-active" evidence="11">
    <location>
        <begin position="394"/>
        <end position="397"/>
    </location>
</feature>
<comment type="catalytic activity">
    <reaction evidence="1 13">
        <text>Catalyzes the rearrangement of -S-S- bonds in proteins.</text>
        <dbReference type="EC" id="5.3.4.1"/>
    </reaction>
</comment>
<name>A0A484BES5_DRONA</name>
<evidence type="ECO:0000256" key="10">
    <source>
        <dbReference type="ARBA" id="ARBA00023284"/>
    </source>
</evidence>
<dbReference type="InterPro" id="IPR013766">
    <property type="entry name" value="Thioredoxin_domain"/>
</dbReference>
<feature type="disulfide bond" description="Redox-active" evidence="11">
    <location>
        <begin position="51"/>
        <end position="54"/>
    </location>
</feature>
<evidence type="ECO:0000256" key="5">
    <source>
        <dbReference type="ARBA" id="ARBA00022729"/>
    </source>
</evidence>
<dbReference type="CDD" id="cd02997">
    <property type="entry name" value="PDI_a_PDIR"/>
    <property type="match status" value="1"/>
</dbReference>
<evidence type="ECO:0000256" key="7">
    <source>
        <dbReference type="ARBA" id="ARBA00022824"/>
    </source>
</evidence>
<evidence type="ECO:0000256" key="12">
    <source>
        <dbReference type="RuleBase" id="RU004208"/>
    </source>
</evidence>
<evidence type="ECO:0000256" key="13">
    <source>
        <dbReference type="RuleBase" id="RU361130"/>
    </source>
</evidence>
<dbReference type="PANTHER" id="PTHR18929:SF132">
    <property type="entry name" value="PROTEIN DISULFIDE-ISOMERASE A3"/>
    <property type="match status" value="1"/>
</dbReference>
<dbReference type="GO" id="GO:0003756">
    <property type="term" value="F:protein disulfide isomerase activity"/>
    <property type="evidence" value="ECO:0007669"/>
    <property type="project" value="UniProtKB-EC"/>
</dbReference>
<dbReference type="PRINTS" id="PR00421">
    <property type="entry name" value="THIOREDOXIN"/>
</dbReference>
<dbReference type="NCBIfam" id="TIGR01130">
    <property type="entry name" value="ER_PDI_fam"/>
    <property type="match status" value="1"/>
</dbReference>
<dbReference type="STRING" id="7232.A0A484BES5"/>
<evidence type="ECO:0000313" key="16">
    <source>
        <dbReference type="Proteomes" id="UP000295192"/>
    </source>
</evidence>
<dbReference type="PROSITE" id="PS00194">
    <property type="entry name" value="THIOREDOXIN_1"/>
    <property type="match status" value="2"/>
</dbReference>
<dbReference type="KEGG" id="dnv:108654366"/>
<evidence type="ECO:0000256" key="11">
    <source>
        <dbReference type="PIRSR" id="PIRSR605792-51"/>
    </source>
</evidence>
<keyword evidence="6" id="KW-0677">Repeat</keyword>
<dbReference type="OrthoDB" id="427280at2759"/>
<comment type="similarity">
    <text evidence="3 12">Belongs to the protein disulfide isomerase family.</text>
</comment>
<dbReference type="FunFam" id="3.40.30.10:FF:000017">
    <property type="entry name" value="Protein disulfide-isomerase A4"/>
    <property type="match status" value="1"/>
</dbReference>
<organism evidence="15 16">
    <name type="scientific">Drosophila navojoa</name>
    <name type="common">Fruit fly</name>
    <dbReference type="NCBI Taxonomy" id="7232"/>
    <lineage>
        <taxon>Eukaryota</taxon>
        <taxon>Metazoa</taxon>
        <taxon>Ecdysozoa</taxon>
        <taxon>Arthropoda</taxon>
        <taxon>Hexapoda</taxon>
        <taxon>Insecta</taxon>
        <taxon>Pterygota</taxon>
        <taxon>Neoptera</taxon>
        <taxon>Endopterygota</taxon>
        <taxon>Diptera</taxon>
        <taxon>Brachycera</taxon>
        <taxon>Muscomorpha</taxon>
        <taxon>Ephydroidea</taxon>
        <taxon>Drosophilidae</taxon>
        <taxon>Drosophila</taxon>
    </lineage>
</organism>
<gene>
    <name evidence="15" type="ORF">AWZ03_007051</name>
</gene>
<dbReference type="InterPro" id="IPR005788">
    <property type="entry name" value="PDI_thioredoxin-like_dom"/>
</dbReference>
<dbReference type="AlphaFoldDB" id="A0A484BES5"/>
<dbReference type="Pfam" id="PF13848">
    <property type="entry name" value="Thioredoxin_6"/>
    <property type="match status" value="1"/>
</dbReference>
<dbReference type="GO" id="GO:0005788">
    <property type="term" value="C:endoplasmic reticulum lumen"/>
    <property type="evidence" value="ECO:0007669"/>
    <property type="project" value="UniProtKB-SubCell"/>
</dbReference>
<comment type="subcellular location">
    <subcellularLocation>
        <location evidence="2">Endoplasmic reticulum lumen</location>
    </subcellularLocation>
</comment>
<feature type="domain" description="Thioredoxin" evidence="14">
    <location>
        <begin position="4"/>
        <end position="131"/>
    </location>
</feature>
<dbReference type="CDD" id="cd03073">
    <property type="entry name" value="PDI_b'_ERp72_ERp57"/>
    <property type="match status" value="1"/>
</dbReference>
<evidence type="ECO:0000256" key="3">
    <source>
        <dbReference type="ARBA" id="ARBA00006347"/>
    </source>
</evidence>
<evidence type="ECO:0000313" key="15">
    <source>
        <dbReference type="EMBL" id="TDG46490.1"/>
    </source>
</evidence>
<dbReference type="Pfam" id="PF00085">
    <property type="entry name" value="Thioredoxin"/>
    <property type="match status" value="2"/>
</dbReference>
<keyword evidence="10 11" id="KW-0676">Redox-active center</keyword>
<evidence type="ECO:0000256" key="4">
    <source>
        <dbReference type="ARBA" id="ARBA00012723"/>
    </source>
</evidence>
<protein>
    <recommendedName>
        <fullName evidence="4 13">Protein disulfide-isomerase</fullName>
        <ecNumber evidence="4 13">5.3.4.1</ecNumber>
    </recommendedName>
</protein>
<dbReference type="GO" id="GO:0034976">
    <property type="term" value="P:response to endoplasmic reticulum stress"/>
    <property type="evidence" value="ECO:0007669"/>
    <property type="project" value="TreeGrafter"/>
</dbReference>
<dbReference type="EMBL" id="LSRL02000057">
    <property type="protein sequence ID" value="TDG46490.1"/>
    <property type="molecule type" value="Genomic_DNA"/>
</dbReference>
<dbReference type="FunFam" id="3.40.30.10:FF:000303">
    <property type="entry name" value="Protein disulfide-isomerase"/>
    <property type="match status" value="1"/>
</dbReference>
<dbReference type="EC" id="5.3.4.1" evidence="4 13"/>
<feature type="chain" id="PRO_5019615113" description="Protein disulfide-isomerase" evidence="13">
    <location>
        <begin position="20"/>
        <end position="489"/>
    </location>
</feature>
<dbReference type="InterPro" id="IPR046374">
    <property type="entry name" value="PDI_a_PDIR"/>
</dbReference>
<proteinExistence type="inferred from homology"/>
<dbReference type="InterPro" id="IPR017937">
    <property type="entry name" value="Thioredoxin_CS"/>
</dbReference>
<dbReference type="OMA" id="HRTQDSV"/>
<feature type="signal peptide" evidence="13">
    <location>
        <begin position="1"/>
        <end position="19"/>
    </location>
</feature>
<dbReference type="CDD" id="cd02995">
    <property type="entry name" value="PDI_a_PDI_a'_C"/>
    <property type="match status" value="1"/>
</dbReference>
<keyword evidence="5 13" id="KW-0732">Signal</keyword>
<dbReference type="FunFam" id="3.40.30.10:FF:000077">
    <property type="entry name" value="Protein disulfide-isomerase"/>
    <property type="match status" value="1"/>
</dbReference>
<evidence type="ECO:0000256" key="2">
    <source>
        <dbReference type="ARBA" id="ARBA00004319"/>
    </source>
</evidence>
<evidence type="ECO:0000256" key="1">
    <source>
        <dbReference type="ARBA" id="ARBA00001182"/>
    </source>
</evidence>
<keyword evidence="9 13" id="KW-0413">Isomerase</keyword>
<evidence type="ECO:0000256" key="9">
    <source>
        <dbReference type="ARBA" id="ARBA00023235"/>
    </source>
</evidence>
<evidence type="ECO:0000256" key="8">
    <source>
        <dbReference type="ARBA" id="ARBA00023157"/>
    </source>
</evidence>
<dbReference type="InterPro" id="IPR005792">
    <property type="entry name" value="Prot_disulphide_isomerase"/>
</dbReference>
<feature type="domain" description="Thioredoxin" evidence="14">
    <location>
        <begin position="344"/>
        <end position="472"/>
    </location>
</feature>
<reference evidence="15 16" key="1">
    <citation type="journal article" date="2019" name="J. Hered.">
        <title>An Improved Genome Assembly for Drosophila navojoa, the Basal Species in the mojavensis Cluster.</title>
        <authorList>
            <person name="Vanderlinde T."/>
            <person name="Dupim E.G."/>
            <person name="Nazario-Yepiz N.O."/>
            <person name="Carvalho A.B."/>
        </authorList>
    </citation>
    <scope>NUCLEOTIDE SEQUENCE [LARGE SCALE GENOMIC DNA]</scope>
    <source>
        <strain evidence="15">Navoj_Jal97</strain>
        <tissue evidence="15">Whole organism</tissue>
    </source>
</reference>
<comment type="caution">
    <text evidence="15">The sequence shown here is derived from an EMBL/GenBank/DDBJ whole genome shotgun (WGS) entry which is preliminary data.</text>
</comment>